<dbReference type="Pfam" id="PF00561">
    <property type="entry name" value="Abhydrolase_1"/>
    <property type="match status" value="1"/>
</dbReference>
<gene>
    <name evidence="2" type="ORF">D777_01633</name>
</gene>
<comment type="caution">
    <text evidence="2">The sequence shown here is derived from an EMBL/GenBank/DDBJ whole genome shotgun (WGS) entry which is preliminary data.</text>
</comment>
<protein>
    <recommendedName>
        <fullName evidence="1">AB hydrolase-1 domain-containing protein</fullName>
    </recommendedName>
</protein>
<evidence type="ECO:0000259" key="1">
    <source>
        <dbReference type="Pfam" id="PF00561"/>
    </source>
</evidence>
<dbReference type="PANTHER" id="PTHR43689:SF8">
    <property type="entry name" value="ALPHA_BETA-HYDROLASES SUPERFAMILY PROTEIN"/>
    <property type="match status" value="1"/>
</dbReference>
<dbReference type="Gene3D" id="3.40.50.1820">
    <property type="entry name" value="alpha/beta hydrolase"/>
    <property type="match status" value="1"/>
</dbReference>
<feature type="domain" description="AB hydrolase-1" evidence="1">
    <location>
        <begin position="30"/>
        <end position="279"/>
    </location>
</feature>
<keyword evidence="3" id="KW-1185">Reference proteome</keyword>
<dbReference type="STRING" id="1137280.D777_01633"/>
<organism evidence="2 3">
    <name type="scientific">Marinobacter nitratireducens</name>
    <dbReference type="NCBI Taxonomy" id="1137280"/>
    <lineage>
        <taxon>Bacteria</taxon>
        <taxon>Pseudomonadati</taxon>
        <taxon>Pseudomonadota</taxon>
        <taxon>Gammaproteobacteria</taxon>
        <taxon>Pseudomonadales</taxon>
        <taxon>Marinobacteraceae</taxon>
        <taxon>Marinobacter</taxon>
    </lineage>
</organism>
<dbReference type="AlphaFoldDB" id="A0A072N0S9"/>
<dbReference type="Proteomes" id="UP000035057">
    <property type="component" value="Unassembled WGS sequence"/>
</dbReference>
<proteinExistence type="predicted"/>
<dbReference type="RefSeq" id="WP_036130068.1">
    <property type="nucleotide sequence ID" value="NZ_ANIE01000005.1"/>
</dbReference>
<dbReference type="PANTHER" id="PTHR43689">
    <property type="entry name" value="HYDROLASE"/>
    <property type="match status" value="1"/>
</dbReference>
<dbReference type="EMBL" id="ANIE01000005">
    <property type="protein sequence ID" value="KEF31284.1"/>
    <property type="molecule type" value="Genomic_DNA"/>
</dbReference>
<name>A0A072N0S9_9GAMM</name>
<sequence>MNIRKGRVESEGHHIAYLAVNEHLVCDERPAIVFIHGVLASVNFWRECVPPAFKKDRAWYSLSLPAHHPSTVPTDFAPEHVNEQWFYDVMYGALKDLLGDRKAIIVGHSTGGFSALNLAIHQAPNVVGIVSIAGFHSGNWGGVEGLLVKLAGLGRWAEGLFASNIRLASKSPFIQRVFASLLANNHRAYRANPISRRMLETIRPDVRAQNPAALFPLFNGISRLEIAEQLCHINVPCYLFAGTHDPVVPARQSLLLAGNIERAKTVVFRNVGHMPFMEDTEAYTAALEQALDNIEAQYPIPQHGRQGTLLERSASP</sequence>
<dbReference type="InterPro" id="IPR029058">
    <property type="entry name" value="AB_hydrolase_fold"/>
</dbReference>
<evidence type="ECO:0000313" key="2">
    <source>
        <dbReference type="EMBL" id="KEF31284.1"/>
    </source>
</evidence>
<accession>A0A072N0S9</accession>
<reference evidence="2 3" key="1">
    <citation type="submission" date="2012-12" db="EMBL/GenBank/DDBJ databases">
        <title>Genome assembly of Marinobacter sp. AK21.</title>
        <authorList>
            <person name="Khatri I."/>
            <person name="Kumar R."/>
            <person name="Vaidya B."/>
            <person name="Subramanian S."/>
            <person name="Pinnaka A."/>
        </authorList>
    </citation>
    <scope>NUCLEOTIDE SEQUENCE [LARGE SCALE GENOMIC DNA]</scope>
    <source>
        <strain evidence="2 3">AK21</strain>
    </source>
</reference>
<dbReference type="OrthoDB" id="9779853at2"/>
<dbReference type="InterPro" id="IPR000073">
    <property type="entry name" value="AB_hydrolase_1"/>
</dbReference>
<dbReference type="PATRIC" id="fig|1137280.3.peg.1445"/>
<dbReference type="SUPFAM" id="SSF53474">
    <property type="entry name" value="alpha/beta-Hydrolases"/>
    <property type="match status" value="1"/>
</dbReference>
<evidence type="ECO:0000313" key="3">
    <source>
        <dbReference type="Proteomes" id="UP000035057"/>
    </source>
</evidence>